<comment type="caution">
    <text evidence="1">The sequence shown here is derived from an EMBL/GenBank/DDBJ whole genome shotgun (WGS) entry which is preliminary data.</text>
</comment>
<accession>A0A2G2WBR1</accession>
<dbReference type="STRING" id="33114.A0A2G2WBR1"/>
<reference evidence="2" key="2">
    <citation type="journal article" date="2017" name="J. Anim. Genet.">
        <title>Multiple reference genome sequences of hot pepper reveal the massive evolution of plant disease resistance genes by retroduplication.</title>
        <authorList>
            <person name="Kim S."/>
            <person name="Park J."/>
            <person name="Yeom S.-I."/>
            <person name="Kim Y.-M."/>
            <person name="Seo E."/>
            <person name="Kim K.-T."/>
            <person name="Kim M.-S."/>
            <person name="Lee J.M."/>
            <person name="Cheong K."/>
            <person name="Shin H.-S."/>
            <person name="Kim S.-B."/>
            <person name="Han K."/>
            <person name="Lee J."/>
            <person name="Park M."/>
            <person name="Lee H.-A."/>
            <person name="Lee H.-Y."/>
            <person name="Lee Y."/>
            <person name="Oh S."/>
            <person name="Lee J.H."/>
            <person name="Choi E."/>
            <person name="Choi E."/>
            <person name="Lee S.E."/>
            <person name="Jeon J."/>
            <person name="Kim H."/>
            <person name="Choi G."/>
            <person name="Song H."/>
            <person name="Lee J."/>
            <person name="Lee S.-C."/>
            <person name="Kwon J.-K."/>
            <person name="Lee H.-Y."/>
            <person name="Koo N."/>
            <person name="Hong Y."/>
            <person name="Kim R.W."/>
            <person name="Kang W.-H."/>
            <person name="Huh J.H."/>
            <person name="Kang B.-C."/>
            <person name="Yang T.-J."/>
            <person name="Lee Y.-H."/>
            <person name="Bennetzen J.L."/>
            <person name="Choi D."/>
        </authorList>
    </citation>
    <scope>NUCLEOTIDE SEQUENCE [LARGE SCALE GENOMIC DNA]</scope>
    <source>
        <strain evidence="2">cv. PBC81</strain>
    </source>
</reference>
<keyword evidence="2" id="KW-1185">Reference proteome</keyword>
<evidence type="ECO:0000313" key="1">
    <source>
        <dbReference type="EMBL" id="PHT42691.1"/>
    </source>
</evidence>
<dbReference type="EMBL" id="MLFT02000007">
    <property type="protein sequence ID" value="PHT42691.1"/>
    <property type="molecule type" value="Genomic_DNA"/>
</dbReference>
<sequence>MNRGYKDIEGAILKHRDVKSNEVTKDGLFSVGEIECMVCGACNLYGSCDRAYILKESEGDAYMVDIGRVLIIYAVVSIVISNRAMTLGRELIKANEYATNGPLLMILLMVMPKVRGYVDHIDTQFEFEGYVDDVDTQFESGGYVDDIDTRSAGSYALRLNSSISFSCPNLSSAASFQLKFNLLSVHKALCFSSIGKSYAFL</sequence>
<dbReference type="AlphaFoldDB" id="A0A2G2WBR1"/>
<proteinExistence type="predicted"/>
<evidence type="ECO:0000313" key="2">
    <source>
        <dbReference type="Proteomes" id="UP000224567"/>
    </source>
</evidence>
<dbReference type="Proteomes" id="UP000224567">
    <property type="component" value="Unassembled WGS sequence"/>
</dbReference>
<dbReference type="OrthoDB" id="10636533at2759"/>
<name>A0A2G2WBR1_CAPBA</name>
<organism evidence="1 2">
    <name type="scientific">Capsicum baccatum</name>
    <name type="common">Peruvian pepper</name>
    <dbReference type="NCBI Taxonomy" id="33114"/>
    <lineage>
        <taxon>Eukaryota</taxon>
        <taxon>Viridiplantae</taxon>
        <taxon>Streptophyta</taxon>
        <taxon>Embryophyta</taxon>
        <taxon>Tracheophyta</taxon>
        <taxon>Spermatophyta</taxon>
        <taxon>Magnoliopsida</taxon>
        <taxon>eudicotyledons</taxon>
        <taxon>Gunneridae</taxon>
        <taxon>Pentapetalae</taxon>
        <taxon>asterids</taxon>
        <taxon>lamiids</taxon>
        <taxon>Solanales</taxon>
        <taxon>Solanaceae</taxon>
        <taxon>Solanoideae</taxon>
        <taxon>Capsiceae</taxon>
        <taxon>Capsicum</taxon>
    </lineage>
</organism>
<gene>
    <name evidence="1" type="ORF">CQW23_16716</name>
</gene>
<protein>
    <submittedName>
        <fullName evidence="1">NADH dehydrogenase [ubiquinone] flavoprotein 2, mitochondrial</fullName>
    </submittedName>
</protein>
<reference evidence="1 2" key="1">
    <citation type="journal article" date="2017" name="Genome Biol.">
        <title>New reference genome sequences of hot pepper reveal the massive evolution of plant disease-resistance genes by retroduplication.</title>
        <authorList>
            <person name="Kim S."/>
            <person name="Park J."/>
            <person name="Yeom S.I."/>
            <person name="Kim Y.M."/>
            <person name="Seo E."/>
            <person name="Kim K.T."/>
            <person name="Kim M.S."/>
            <person name="Lee J.M."/>
            <person name="Cheong K."/>
            <person name="Shin H.S."/>
            <person name="Kim S.B."/>
            <person name="Han K."/>
            <person name="Lee J."/>
            <person name="Park M."/>
            <person name="Lee H.A."/>
            <person name="Lee H.Y."/>
            <person name="Lee Y."/>
            <person name="Oh S."/>
            <person name="Lee J.H."/>
            <person name="Choi E."/>
            <person name="Choi E."/>
            <person name="Lee S.E."/>
            <person name="Jeon J."/>
            <person name="Kim H."/>
            <person name="Choi G."/>
            <person name="Song H."/>
            <person name="Lee J."/>
            <person name="Lee S.C."/>
            <person name="Kwon J.K."/>
            <person name="Lee H.Y."/>
            <person name="Koo N."/>
            <person name="Hong Y."/>
            <person name="Kim R.W."/>
            <person name="Kang W.H."/>
            <person name="Huh J.H."/>
            <person name="Kang B.C."/>
            <person name="Yang T.J."/>
            <person name="Lee Y.H."/>
            <person name="Bennetzen J.L."/>
            <person name="Choi D."/>
        </authorList>
    </citation>
    <scope>NUCLEOTIDE SEQUENCE [LARGE SCALE GENOMIC DNA]</scope>
    <source>
        <strain evidence="2">cv. PBC81</strain>
    </source>
</reference>